<dbReference type="Gene3D" id="3.40.50.300">
    <property type="entry name" value="P-loop containing nucleotide triphosphate hydrolases"/>
    <property type="match status" value="1"/>
</dbReference>
<organism evidence="1 2">
    <name type="scientific">Neolewinella maritima</name>
    <dbReference type="NCBI Taxonomy" id="1383882"/>
    <lineage>
        <taxon>Bacteria</taxon>
        <taxon>Pseudomonadati</taxon>
        <taxon>Bacteroidota</taxon>
        <taxon>Saprospiria</taxon>
        <taxon>Saprospirales</taxon>
        <taxon>Lewinellaceae</taxon>
        <taxon>Neolewinella</taxon>
    </lineage>
</organism>
<dbReference type="Pfam" id="PF13671">
    <property type="entry name" value="AAA_33"/>
    <property type="match status" value="1"/>
</dbReference>
<reference evidence="1" key="1">
    <citation type="submission" date="2021-12" db="EMBL/GenBank/DDBJ databases">
        <authorList>
            <person name="Rodrigo-Torres L."/>
            <person name="Arahal R. D."/>
            <person name="Lucena T."/>
        </authorList>
    </citation>
    <scope>NUCLEOTIDE SEQUENCE</scope>
    <source>
        <strain evidence="1">CECT 8419</strain>
    </source>
</reference>
<dbReference type="PANTHER" id="PTHR43883:SF1">
    <property type="entry name" value="GLUCONOKINASE"/>
    <property type="match status" value="1"/>
</dbReference>
<evidence type="ECO:0000313" key="1">
    <source>
        <dbReference type="EMBL" id="CAH1000695.1"/>
    </source>
</evidence>
<protein>
    <recommendedName>
        <fullName evidence="3">ATP-binding protein</fullName>
    </recommendedName>
</protein>
<sequence>MSKRSHSSSGLIVVTGLPGTGKSTFARALGEATGATPLNTDIIRGELGLRGQYGEEEKERVYRELVSRTERTLRRGRPVIVDGTFYRERFRKPFRTLARALNRPLYWIELRCDPAVVKKRINTQRPHSEADYSVYKAIKQVYEPLRDAHLTLDTDRQSLTEMLQAALRHVAR</sequence>
<comment type="caution">
    <text evidence="1">The sequence shown here is derived from an EMBL/GenBank/DDBJ whole genome shotgun (WGS) entry which is preliminary data.</text>
</comment>
<keyword evidence="2" id="KW-1185">Reference proteome</keyword>
<evidence type="ECO:0000313" key="2">
    <source>
        <dbReference type="Proteomes" id="UP000837803"/>
    </source>
</evidence>
<proteinExistence type="predicted"/>
<evidence type="ECO:0008006" key="3">
    <source>
        <dbReference type="Google" id="ProtNLM"/>
    </source>
</evidence>
<accession>A0ABN8F7L1</accession>
<dbReference type="EMBL" id="CAKLPZ010000002">
    <property type="protein sequence ID" value="CAH1000695.1"/>
    <property type="molecule type" value="Genomic_DNA"/>
</dbReference>
<name>A0ABN8F7L1_9BACT</name>
<dbReference type="InterPro" id="IPR052732">
    <property type="entry name" value="Cell-binding_unc_protein"/>
</dbReference>
<dbReference type="RefSeq" id="WP_238750734.1">
    <property type="nucleotide sequence ID" value="NZ_CAKLPZ010000002.1"/>
</dbReference>
<gene>
    <name evidence="1" type="ORF">LEM8419_01829</name>
</gene>
<dbReference type="PANTHER" id="PTHR43883">
    <property type="entry name" value="SLR0207 PROTEIN"/>
    <property type="match status" value="1"/>
</dbReference>
<dbReference type="SUPFAM" id="SSF52540">
    <property type="entry name" value="P-loop containing nucleoside triphosphate hydrolases"/>
    <property type="match status" value="1"/>
</dbReference>
<dbReference type="InterPro" id="IPR027417">
    <property type="entry name" value="P-loop_NTPase"/>
</dbReference>
<dbReference type="Proteomes" id="UP000837803">
    <property type="component" value="Unassembled WGS sequence"/>
</dbReference>